<evidence type="ECO:0000259" key="4">
    <source>
        <dbReference type="Pfam" id="PF01881"/>
    </source>
</evidence>
<keyword evidence="3" id="KW-0051">Antiviral defense</keyword>
<dbReference type="Gene3D" id="3.30.70.1900">
    <property type="match status" value="1"/>
</dbReference>
<name>A0A4U8Q5M4_9FIRM</name>
<gene>
    <name evidence="5" type="ORF">DSM106044_03019</name>
</gene>
<accession>A0A4U8Q5M4</accession>
<protein>
    <submittedName>
        <fullName evidence="5">CRISPR-associated endoribonuclease Cas6</fullName>
    </submittedName>
</protein>
<keyword evidence="2" id="KW-0694">RNA-binding</keyword>
<dbReference type="PANTHER" id="PTHR36984:SF1">
    <property type="entry name" value="CRISPR-ASSOCIATED ENDORIBONUCLEASE CAS6 1"/>
    <property type="match status" value="1"/>
</dbReference>
<evidence type="ECO:0000256" key="3">
    <source>
        <dbReference type="ARBA" id="ARBA00023118"/>
    </source>
</evidence>
<dbReference type="InterPro" id="IPR010156">
    <property type="entry name" value="CRISPR-assoc_prot_Cas6"/>
</dbReference>
<dbReference type="RefSeq" id="WP_027293199.1">
    <property type="nucleotide sequence ID" value="NZ_CAUSDN010000216.1"/>
</dbReference>
<comment type="similarity">
    <text evidence="1">Belongs to the CRISPR-associated protein Cas6/Cse3/CasE family.</text>
</comment>
<dbReference type="Proteomes" id="UP000306509">
    <property type="component" value="Unassembled WGS sequence"/>
</dbReference>
<evidence type="ECO:0000313" key="5">
    <source>
        <dbReference type="EMBL" id="TLD00111.1"/>
    </source>
</evidence>
<dbReference type="STRING" id="180332.GCA_000797495_01484"/>
<dbReference type="NCBIfam" id="TIGR01877">
    <property type="entry name" value="cas_cas6"/>
    <property type="match status" value="1"/>
</dbReference>
<feature type="domain" description="CRISPR associated protein Cas6 C-terminal" evidence="4">
    <location>
        <begin position="115"/>
        <end position="226"/>
    </location>
</feature>
<dbReference type="GO" id="GO:0051607">
    <property type="term" value="P:defense response to virus"/>
    <property type="evidence" value="ECO:0007669"/>
    <property type="project" value="UniProtKB-KW"/>
</dbReference>
<dbReference type="Pfam" id="PF01881">
    <property type="entry name" value="Cas_Cas6_C"/>
    <property type="match status" value="1"/>
</dbReference>
<dbReference type="EMBL" id="QGQD01000059">
    <property type="protein sequence ID" value="TLD00111.1"/>
    <property type="molecule type" value="Genomic_DNA"/>
</dbReference>
<dbReference type="GO" id="GO:0003723">
    <property type="term" value="F:RNA binding"/>
    <property type="evidence" value="ECO:0007669"/>
    <property type="project" value="UniProtKB-KW"/>
</dbReference>
<keyword evidence="6" id="KW-1185">Reference proteome</keyword>
<reference evidence="5 6" key="1">
    <citation type="journal article" date="2019" name="Anaerobe">
        <title>Detection of Robinsoniella peoriensis in multiple bone samples of a trauma patient.</title>
        <authorList>
            <person name="Schrottner P."/>
            <person name="Hartwich K."/>
            <person name="Bunk B."/>
            <person name="Schober I."/>
            <person name="Helbig S."/>
            <person name="Rudolph W.W."/>
            <person name="Gunzer F."/>
        </authorList>
    </citation>
    <scope>NUCLEOTIDE SEQUENCE [LARGE SCALE GENOMIC DNA]</scope>
    <source>
        <strain evidence="5 6">DSM 106044</strain>
    </source>
</reference>
<dbReference type="InterPro" id="IPR049435">
    <property type="entry name" value="Cas_Cas6_C"/>
</dbReference>
<evidence type="ECO:0000313" key="6">
    <source>
        <dbReference type="Proteomes" id="UP000306509"/>
    </source>
</evidence>
<sequence>MLVFEYQLRVRLLENMDYAKATGTIAYFLDSALGKTDKFLELHNRREFKYYVYDLPYPCEKDGIYQQGKIYVMRIRTVRQELAEYFSNILSHHSSKEIVGLNGEIKIIQQKVLEKIYTLTPVVIKTEYGYWRDQMNVQEFEKRLKINLVKKYNQLMGEKLDEDFSLYDYIEFKNKVPVRVPYKGITLLGDKVNMIVSKNPTAQKLWYMAIGTGIGENNARGAGFINYRYL</sequence>
<dbReference type="GO" id="GO:0016788">
    <property type="term" value="F:hydrolase activity, acting on ester bonds"/>
    <property type="evidence" value="ECO:0007669"/>
    <property type="project" value="InterPro"/>
</dbReference>
<dbReference type="AlphaFoldDB" id="A0A4U8Q5M4"/>
<organism evidence="5 6">
    <name type="scientific">Robinsoniella peoriensis</name>
    <dbReference type="NCBI Taxonomy" id="180332"/>
    <lineage>
        <taxon>Bacteria</taxon>
        <taxon>Bacillati</taxon>
        <taxon>Bacillota</taxon>
        <taxon>Clostridia</taxon>
        <taxon>Lachnospirales</taxon>
        <taxon>Lachnospiraceae</taxon>
        <taxon>Robinsoniella</taxon>
    </lineage>
</organism>
<evidence type="ECO:0000256" key="1">
    <source>
        <dbReference type="ARBA" id="ARBA00005937"/>
    </source>
</evidence>
<dbReference type="PANTHER" id="PTHR36984">
    <property type="entry name" value="CRISPR-ASSOCIATED ENDORIBONUCLEASE CAS6 1"/>
    <property type="match status" value="1"/>
</dbReference>
<proteinExistence type="inferred from homology"/>
<comment type="caution">
    <text evidence="5">The sequence shown here is derived from an EMBL/GenBank/DDBJ whole genome shotgun (WGS) entry which is preliminary data.</text>
</comment>
<evidence type="ECO:0000256" key="2">
    <source>
        <dbReference type="ARBA" id="ARBA00022884"/>
    </source>
</evidence>